<accession>A0A7J6H7U4</accession>
<keyword evidence="3" id="KW-1185">Reference proteome</keyword>
<proteinExistence type="predicted"/>
<sequence length="108" mass="11499">MNISQLNKSKVSHDDPPFSTALCAITANSSAFFLTSFPTSPSINSFTILLTSSLFTIPFNDPSQLLTLTPTLISSATIFAFIGCSAIIGKPRIGTPALKLSTTEFQPQ</sequence>
<gene>
    <name evidence="2" type="ORF">G4B88_015540</name>
</gene>
<keyword evidence="1" id="KW-0472">Membrane</keyword>
<feature type="transmembrane region" description="Helical" evidence="1">
    <location>
        <begin position="65"/>
        <end position="89"/>
    </location>
</feature>
<dbReference type="Proteomes" id="UP000583929">
    <property type="component" value="Unassembled WGS sequence"/>
</dbReference>
<dbReference type="EMBL" id="JAATIQ010000062">
    <property type="protein sequence ID" value="KAF4390650.1"/>
    <property type="molecule type" value="Genomic_DNA"/>
</dbReference>
<keyword evidence="1" id="KW-0812">Transmembrane</keyword>
<evidence type="ECO:0000313" key="2">
    <source>
        <dbReference type="EMBL" id="KAF4390650.1"/>
    </source>
</evidence>
<protein>
    <submittedName>
        <fullName evidence="2">Uncharacterized protein</fullName>
    </submittedName>
</protein>
<organism evidence="2 3">
    <name type="scientific">Cannabis sativa</name>
    <name type="common">Hemp</name>
    <name type="synonym">Marijuana</name>
    <dbReference type="NCBI Taxonomy" id="3483"/>
    <lineage>
        <taxon>Eukaryota</taxon>
        <taxon>Viridiplantae</taxon>
        <taxon>Streptophyta</taxon>
        <taxon>Embryophyta</taxon>
        <taxon>Tracheophyta</taxon>
        <taxon>Spermatophyta</taxon>
        <taxon>Magnoliopsida</taxon>
        <taxon>eudicotyledons</taxon>
        <taxon>Gunneridae</taxon>
        <taxon>Pentapetalae</taxon>
        <taxon>rosids</taxon>
        <taxon>fabids</taxon>
        <taxon>Rosales</taxon>
        <taxon>Cannabaceae</taxon>
        <taxon>Cannabis</taxon>
    </lineage>
</organism>
<keyword evidence="1" id="KW-1133">Transmembrane helix</keyword>
<reference evidence="2 3" key="1">
    <citation type="journal article" date="2020" name="bioRxiv">
        <title>Sequence and annotation of 42 cannabis genomes reveals extensive copy number variation in cannabinoid synthesis and pathogen resistance genes.</title>
        <authorList>
            <person name="Mckernan K.J."/>
            <person name="Helbert Y."/>
            <person name="Kane L.T."/>
            <person name="Ebling H."/>
            <person name="Zhang L."/>
            <person name="Liu B."/>
            <person name="Eaton Z."/>
            <person name="Mclaughlin S."/>
            <person name="Kingan S."/>
            <person name="Baybayan P."/>
            <person name="Concepcion G."/>
            <person name="Jordan M."/>
            <person name="Riva A."/>
            <person name="Barbazuk W."/>
            <person name="Harkins T."/>
        </authorList>
    </citation>
    <scope>NUCLEOTIDE SEQUENCE [LARGE SCALE GENOMIC DNA]</scope>
    <source>
        <strain evidence="3">cv. Jamaican Lion 4</strain>
        <tissue evidence="2">Leaf</tissue>
    </source>
</reference>
<dbReference type="AlphaFoldDB" id="A0A7J6H7U4"/>
<evidence type="ECO:0000313" key="3">
    <source>
        <dbReference type="Proteomes" id="UP000583929"/>
    </source>
</evidence>
<name>A0A7J6H7U4_CANSA</name>
<comment type="caution">
    <text evidence="2">The sequence shown here is derived from an EMBL/GenBank/DDBJ whole genome shotgun (WGS) entry which is preliminary data.</text>
</comment>
<evidence type="ECO:0000256" key="1">
    <source>
        <dbReference type="SAM" id="Phobius"/>
    </source>
</evidence>